<feature type="chain" id="PRO_5045779798" evidence="1">
    <location>
        <begin position="18"/>
        <end position="235"/>
    </location>
</feature>
<evidence type="ECO:0000259" key="2">
    <source>
        <dbReference type="Pfam" id="PF13568"/>
    </source>
</evidence>
<dbReference type="Proteomes" id="UP001211005">
    <property type="component" value="Chromosome"/>
</dbReference>
<protein>
    <submittedName>
        <fullName evidence="3">Porin family protein</fullName>
    </submittedName>
</protein>
<organism evidence="3 4">
    <name type="scientific">Hymenobacter canadensis</name>
    <dbReference type="NCBI Taxonomy" id="2999067"/>
    <lineage>
        <taxon>Bacteria</taxon>
        <taxon>Pseudomonadati</taxon>
        <taxon>Bacteroidota</taxon>
        <taxon>Cytophagia</taxon>
        <taxon>Cytophagales</taxon>
        <taxon>Hymenobacteraceae</taxon>
        <taxon>Hymenobacter</taxon>
    </lineage>
</organism>
<dbReference type="EMBL" id="CP114767">
    <property type="protein sequence ID" value="WBA40397.1"/>
    <property type="molecule type" value="Genomic_DNA"/>
</dbReference>
<evidence type="ECO:0000313" key="4">
    <source>
        <dbReference type="Proteomes" id="UP001211005"/>
    </source>
</evidence>
<feature type="domain" description="Outer membrane protein beta-barrel" evidence="2">
    <location>
        <begin position="24"/>
        <end position="205"/>
    </location>
</feature>
<sequence length="235" mass="25369">MKALFTTILGLATVALAAPAAEAQISFGPRIGANFADFSYHTQSSYVLNSQMRLGAQAGVAANIGFGNLAFQPALLYSQKGYRVDLEDSSPNRFSTHQEELRLNYLEVPLNVVYTTNGATGLQVFAGPYLGLALSGKGKEKGTFSTGGLNDIFEGKYDVEFADQAGNGNTKAYYRRFDLGATFGVGYKVGPMQAQLGYAMGISNIVPNDQNNDEPKNKIRNRNLQLGLTYFFGAK</sequence>
<reference evidence="3 4" key="1">
    <citation type="submission" date="2022-12" db="EMBL/GenBank/DDBJ databases">
        <title>Hymenobacter canadensis sp. nov. isolated from lake water of the Cambridge Bay, Canada.</title>
        <authorList>
            <person name="Kim W.H."/>
            <person name="Lee Y.M."/>
        </authorList>
    </citation>
    <scope>NUCLEOTIDE SEQUENCE [LARGE SCALE GENOMIC DNA]</scope>
    <source>
        <strain evidence="3 4">PAMC 29467</strain>
    </source>
</reference>
<accession>A0ABY7LIY1</accession>
<proteinExistence type="predicted"/>
<evidence type="ECO:0000256" key="1">
    <source>
        <dbReference type="SAM" id="SignalP"/>
    </source>
</evidence>
<dbReference type="RefSeq" id="WP_269558502.1">
    <property type="nucleotide sequence ID" value="NZ_CP114767.1"/>
</dbReference>
<dbReference type="Pfam" id="PF13568">
    <property type="entry name" value="OMP_b-brl_2"/>
    <property type="match status" value="1"/>
</dbReference>
<keyword evidence="4" id="KW-1185">Reference proteome</keyword>
<gene>
    <name evidence="3" type="ORF">O3303_11195</name>
</gene>
<feature type="signal peptide" evidence="1">
    <location>
        <begin position="1"/>
        <end position="17"/>
    </location>
</feature>
<name>A0ABY7LIY1_9BACT</name>
<keyword evidence="1" id="KW-0732">Signal</keyword>
<dbReference type="InterPro" id="IPR025665">
    <property type="entry name" value="Beta-barrel_OMP_2"/>
</dbReference>
<evidence type="ECO:0000313" key="3">
    <source>
        <dbReference type="EMBL" id="WBA40397.1"/>
    </source>
</evidence>